<dbReference type="SUPFAM" id="SSF53822">
    <property type="entry name" value="Periplasmic binding protein-like I"/>
    <property type="match status" value="1"/>
</dbReference>
<feature type="domain" description="Protein kinase" evidence="22">
    <location>
        <begin position="874"/>
        <end position="1149"/>
    </location>
</feature>
<keyword evidence="11 21" id="KW-1133">Transmembrane helix</keyword>
<evidence type="ECO:0000256" key="8">
    <source>
        <dbReference type="ARBA" id="ARBA00022741"/>
    </source>
</evidence>
<dbReference type="FunFam" id="3.30.200.20:FF:000593">
    <property type="entry name" value="Predicted protein"/>
    <property type="match status" value="1"/>
</dbReference>
<keyword evidence="5 21" id="KW-0812">Transmembrane</keyword>
<name>A0A921ZH35_MANSE</name>
<evidence type="ECO:0000256" key="20">
    <source>
        <dbReference type="PROSITE-ProRule" id="PRU10141"/>
    </source>
</evidence>
<dbReference type="Pfam" id="PF07714">
    <property type="entry name" value="PK_Tyr_Ser-Thr"/>
    <property type="match status" value="1"/>
</dbReference>
<accession>A0A921ZH35</accession>
<dbReference type="AlphaFoldDB" id="A0A921ZH35"/>
<gene>
    <name evidence="23" type="ORF">O3G_MSEX010563</name>
</gene>
<dbReference type="PROSITE" id="PS00107">
    <property type="entry name" value="PROTEIN_KINASE_ATP"/>
    <property type="match status" value="1"/>
</dbReference>
<keyword evidence="4" id="KW-0808">Transferase</keyword>
<evidence type="ECO:0000256" key="18">
    <source>
        <dbReference type="ARBA" id="ARBA00051243"/>
    </source>
</evidence>
<dbReference type="Proteomes" id="UP000791440">
    <property type="component" value="Unassembled WGS sequence"/>
</dbReference>
<dbReference type="Pfam" id="PF01094">
    <property type="entry name" value="ANF_receptor"/>
    <property type="match status" value="1"/>
</dbReference>
<evidence type="ECO:0000256" key="13">
    <source>
        <dbReference type="ARBA" id="ARBA00023137"/>
    </source>
</evidence>
<dbReference type="InterPro" id="IPR050122">
    <property type="entry name" value="RTK"/>
</dbReference>
<keyword evidence="7" id="KW-0677">Repeat</keyword>
<evidence type="ECO:0000256" key="17">
    <source>
        <dbReference type="ARBA" id="ARBA00023319"/>
    </source>
</evidence>
<evidence type="ECO:0000256" key="10">
    <source>
        <dbReference type="ARBA" id="ARBA00022840"/>
    </source>
</evidence>
<keyword evidence="10 20" id="KW-0067">ATP-binding</keyword>
<keyword evidence="3" id="KW-0597">Phosphoprotein</keyword>
<evidence type="ECO:0000256" key="9">
    <source>
        <dbReference type="ARBA" id="ARBA00022777"/>
    </source>
</evidence>
<dbReference type="InterPro" id="IPR000719">
    <property type="entry name" value="Prot_kinase_dom"/>
</dbReference>
<reference evidence="23" key="2">
    <citation type="submission" date="2020-12" db="EMBL/GenBank/DDBJ databases">
        <authorList>
            <person name="Kanost M."/>
        </authorList>
    </citation>
    <scope>NUCLEOTIDE SEQUENCE</scope>
</reference>
<evidence type="ECO:0000313" key="24">
    <source>
        <dbReference type="Proteomes" id="UP000791440"/>
    </source>
</evidence>
<evidence type="ECO:0000256" key="21">
    <source>
        <dbReference type="SAM" id="Phobius"/>
    </source>
</evidence>
<evidence type="ECO:0000256" key="2">
    <source>
        <dbReference type="ARBA" id="ARBA00011902"/>
    </source>
</evidence>
<keyword evidence="16" id="KW-0325">Glycoprotein</keyword>
<dbReference type="FunFam" id="1.10.510.10:FF:001227">
    <property type="entry name" value="Tyrosine-protein kinase receptor"/>
    <property type="match status" value="1"/>
</dbReference>
<keyword evidence="24" id="KW-1185">Reference proteome</keyword>
<dbReference type="Gene3D" id="3.30.200.20">
    <property type="entry name" value="Phosphorylase Kinase, domain 1"/>
    <property type="match status" value="1"/>
</dbReference>
<comment type="subcellular location">
    <subcellularLocation>
        <location evidence="1">Membrane</location>
        <topology evidence="1">Single-pass membrane protein</topology>
    </subcellularLocation>
</comment>
<feature type="transmembrane region" description="Helical" evidence="21">
    <location>
        <begin position="21"/>
        <end position="44"/>
    </location>
</feature>
<dbReference type="InterPro" id="IPR020635">
    <property type="entry name" value="Tyr_kinase_cat_dom"/>
</dbReference>
<dbReference type="EC" id="2.7.10.1" evidence="2"/>
<evidence type="ECO:0000256" key="15">
    <source>
        <dbReference type="ARBA" id="ARBA00023170"/>
    </source>
</evidence>
<evidence type="ECO:0000256" key="6">
    <source>
        <dbReference type="ARBA" id="ARBA00022729"/>
    </source>
</evidence>
<dbReference type="PANTHER" id="PTHR24416">
    <property type="entry name" value="TYROSINE-PROTEIN KINASE RECEPTOR"/>
    <property type="match status" value="1"/>
</dbReference>
<dbReference type="EMBL" id="JH668562">
    <property type="protein sequence ID" value="KAG6457918.1"/>
    <property type="molecule type" value="Genomic_DNA"/>
</dbReference>
<keyword evidence="6" id="KW-0732">Signal</keyword>
<keyword evidence="17" id="KW-0393">Immunoglobulin domain</keyword>
<evidence type="ECO:0000256" key="3">
    <source>
        <dbReference type="ARBA" id="ARBA00022553"/>
    </source>
</evidence>
<dbReference type="CDD" id="cd00192">
    <property type="entry name" value="PTKc"/>
    <property type="match status" value="1"/>
</dbReference>
<dbReference type="SUPFAM" id="SSF56112">
    <property type="entry name" value="Protein kinase-like (PK-like)"/>
    <property type="match status" value="1"/>
</dbReference>
<dbReference type="InterPro" id="IPR008266">
    <property type="entry name" value="Tyr_kinase_AS"/>
</dbReference>
<dbReference type="GO" id="GO:0004714">
    <property type="term" value="F:transmembrane receptor protein tyrosine kinase activity"/>
    <property type="evidence" value="ECO:0007669"/>
    <property type="project" value="UniProtKB-EC"/>
</dbReference>
<comment type="catalytic activity">
    <reaction evidence="18">
        <text>L-tyrosyl-[protein] + ATP = O-phospho-L-tyrosyl-[protein] + ADP + H(+)</text>
        <dbReference type="Rhea" id="RHEA:10596"/>
        <dbReference type="Rhea" id="RHEA-COMP:10136"/>
        <dbReference type="Rhea" id="RHEA-COMP:20101"/>
        <dbReference type="ChEBI" id="CHEBI:15378"/>
        <dbReference type="ChEBI" id="CHEBI:30616"/>
        <dbReference type="ChEBI" id="CHEBI:46858"/>
        <dbReference type="ChEBI" id="CHEBI:61978"/>
        <dbReference type="ChEBI" id="CHEBI:456216"/>
        <dbReference type="EC" id="2.7.10.1"/>
    </reaction>
</comment>
<evidence type="ECO:0000256" key="11">
    <source>
        <dbReference type="ARBA" id="ARBA00022989"/>
    </source>
</evidence>
<feature type="transmembrane region" description="Helical" evidence="21">
    <location>
        <begin position="813"/>
        <end position="835"/>
    </location>
</feature>
<evidence type="ECO:0000256" key="14">
    <source>
        <dbReference type="ARBA" id="ARBA00023157"/>
    </source>
</evidence>
<comment type="function">
    <text evidence="19">Receptor for basic fibroblast growth factor.</text>
</comment>
<keyword evidence="14" id="KW-1015">Disulfide bond</keyword>
<dbReference type="InterPro" id="IPR001828">
    <property type="entry name" value="ANF_lig-bd_rcpt"/>
</dbReference>
<dbReference type="OrthoDB" id="4062651at2759"/>
<keyword evidence="13" id="KW-0829">Tyrosine-protein kinase</keyword>
<evidence type="ECO:0000256" key="5">
    <source>
        <dbReference type="ARBA" id="ARBA00022692"/>
    </source>
</evidence>
<organism evidence="23 24">
    <name type="scientific">Manduca sexta</name>
    <name type="common">Tobacco hawkmoth</name>
    <name type="synonym">Tobacco hornworm</name>
    <dbReference type="NCBI Taxonomy" id="7130"/>
    <lineage>
        <taxon>Eukaryota</taxon>
        <taxon>Metazoa</taxon>
        <taxon>Ecdysozoa</taxon>
        <taxon>Arthropoda</taxon>
        <taxon>Hexapoda</taxon>
        <taxon>Insecta</taxon>
        <taxon>Pterygota</taxon>
        <taxon>Neoptera</taxon>
        <taxon>Endopterygota</taxon>
        <taxon>Lepidoptera</taxon>
        <taxon>Glossata</taxon>
        <taxon>Ditrysia</taxon>
        <taxon>Bombycoidea</taxon>
        <taxon>Sphingidae</taxon>
        <taxon>Sphinginae</taxon>
        <taxon>Sphingini</taxon>
        <taxon>Manduca</taxon>
    </lineage>
</organism>
<evidence type="ECO:0000256" key="7">
    <source>
        <dbReference type="ARBA" id="ARBA00022737"/>
    </source>
</evidence>
<evidence type="ECO:0000256" key="19">
    <source>
        <dbReference type="ARBA" id="ARBA00056965"/>
    </source>
</evidence>
<dbReference type="PANTHER" id="PTHR24416:SF489">
    <property type="entry name" value="PROTEIN KINASE DOMAIN-CONTAINING PROTEIN"/>
    <property type="match status" value="1"/>
</dbReference>
<dbReference type="GO" id="GO:0043235">
    <property type="term" value="C:receptor complex"/>
    <property type="evidence" value="ECO:0007669"/>
    <property type="project" value="TreeGrafter"/>
</dbReference>
<protein>
    <recommendedName>
        <fullName evidence="2">receptor protein-tyrosine kinase</fullName>
        <ecNumber evidence="2">2.7.10.1</ecNumber>
    </recommendedName>
</protein>
<feature type="binding site" evidence="20">
    <location>
        <position position="907"/>
    </location>
    <ligand>
        <name>ATP</name>
        <dbReference type="ChEBI" id="CHEBI:30616"/>
    </ligand>
</feature>
<evidence type="ECO:0000256" key="1">
    <source>
        <dbReference type="ARBA" id="ARBA00004167"/>
    </source>
</evidence>
<evidence type="ECO:0000256" key="4">
    <source>
        <dbReference type="ARBA" id="ARBA00022679"/>
    </source>
</evidence>
<keyword evidence="9" id="KW-0418">Kinase</keyword>
<dbReference type="SMART" id="SM00219">
    <property type="entry name" value="TyrKc"/>
    <property type="match status" value="1"/>
</dbReference>
<dbReference type="PRINTS" id="PR00109">
    <property type="entry name" value="TYRKINASE"/>
</dbReference>
<comment type="caution">
    <text evidence="23">The sequence shown here is derived from an EMBL/GenBank/DDBJ whole genome shotgun (WGS) entry which is preliminary data.</text>
</comment>
<evidence type="ECO:0000256" key="12">
    <source>
        <dbReference type="ARBA" id="ARBA00023136"/>
    </source>
</evidence>
<dbReference type="GO" id="GO:0005524">
    <property type="term" value="F:ATP binding"/>
    <property type="evidence" value="ECO:0007669"/>
    <property type="project" value="UniProtKB-UniRule"/>
</dbReference>
<dbReference type="Gene3D" id="1.10.510.10">
    <property type="entry name" value="Transferase(Phosphotransferase) domain 1"/>
    <property type="match status" value="1"/>
</dbReference>
<dbReference type="GO" id="GO:0005886">
    <property type="term" value="C:plasma membrane"/>
    <property type="evidence" value="ECO:0007669"/>
    <property type="project" value="TreeGrafter"/>
</dbReference>
<evidence type="ECO:0000256" key="16">
    <source>
        <dbReference type="ARBA" id="ARBA00023180"/>
    </source>
</evidence>
<dbReference type="PROSITE" id="PS00109">
    <property type="entry name" value="PROTEIN_KINASE_TYR"/>
    <property type="match status" value="1"/>
</dbReference>
<dbReference type="InterPro" id="IPR011009">
    <property type="entry name" value="Kinase-like_dom_sf"/>
</dbReference>
<keyword evidence="15" id="KW-0675">Receptor</keyword>
<evidence type="ECO:0000259" key="22">
    <source>
        <dbReference type="PROSITE" id="PS50011"/>
    </source>
</evidence>
<dbReference type="InterPro" id="IPR001245">
    <property type="entry name" value="Ser-Thr/Tyr_kinase_cat_dom"/>
</dbReference>
<dbReference type="PROSITE" id="PS50011">
    <property type="entry name" value="PROTEIN_KINASE_DOM"/>
    <property type="match status" value="1"/>
</dbReference>
<evidence type="ECO:0000313" key="23">
    <source>
        <dbReference type="EMBL" id="KAG6457918.1"/>
    </source>
</evidence>
<proteinExistence type="predicted"/>
<dbReference type="GO" id="GO:0007169">
    <property type="term" value="P:cell surface receptor protein tyrosine kinase signaling pathway"/>
    <property type="evidence" value="ECO:0007669"/>
    <property type="project" value="TreeGrafter"/>
</dbReference>
<reference evidence="23" key="1">
    <citation type="journal article" date="2016" name="Insect Biochem. Mol. Biol.">
        <title>Multifaceted biological insights from a draft genome sequence of the tobacco hornworm moth, Manduca sexta.</title>
        <authorList>
            <person name="Kanost M.R."/>
            <person name="Arrese E.L."/>
            <person name="Cao X."/>
            <person name="Chen Y.R."/>
            <person name="Chellapilla S."/>
            <person name="Goldsmith M.R."/>
            <person name="Grosse-Wilde E."/>
            <person name="Heckel D.G."/>
            <person name="Herndon N."/>
            <person name="Jiang H."/>
            <person name="Papanicolaou A."/>
            <person name="Qu J."/>
            <person name="Soulages J.L."/>
            <person name="Vogel H."/>
            <person name="Walters J."/>
            <person name="Waterhouse R.M."/>
            <person name="Ahn S.J."/>
            <person name="Almeida F.C."/>
            <person name="An C."/>
            <person name="Aqrawi P."/>
            <person name="Bretschneider A."/>
            <person name="Bryant W.B."/>
            <person name="Bucks S."/>
            <person name="Chao H."/>
            <person name="Chevignon G."/>
            <person name="Christen J.M."/>
            <person name="Clarke D.F."/>
            <person name="Dittmer N.T."/>
            <person name="Ferguson L.C.F."/>
            <person name="Garavelou S."/>
            <person name="Gordon K.H.J."/>
            <person name="Gunaratna R.T."/>
            <person name="Han Y."/>
            <person name="Hauser F."/>
            <person name="He Y."/>
            <person name="Heidel-Fischer H."/>
            <person name="Hirsh A."/>
            <person name="Hu Y."/>
            <person name="Jiang H."/>
            <person name="Kalra D."/>
            <person name="Klinner C."/>
            <person name="Konig C."/>
            <person name="Kovar C."/>
            <person name="Kroll A.R."/>
            <person name="Kuwar S.S."/>
            <person name="Lee S.L."/>
            <person name="Lehman R."/>
            <person name="Li K."/>
            <person name="Li Z."/>
            <person name="Liang H."/>
            <person name="Lovelace S."/>
            <person name="Lu Z."/>
            <person name="Mansfield J.H."/>
            <person name="McCulloch K.J."/>
            <person name="Mathew T."/>
            <person name="Morton B."/>
            <person name="Muzny D.M."/>
            <person name="Neunemann D."/>
            <person name="Ongeri F."/>
            <person name="Pauchet Y."/>
            <person name="Pu L.L."/>
            <person name="Pyrousis I."/>
            <person name="Rao X.J."/>
            <person name="Redding A."/>
            <person name="Roesel C."/>
            <person name="Sanchez-Gracia A."/>
            <person name="Schaack S."/>
            <person name="Shukla A."/>
            <person name="Tetreau G."/>
            <person name="Wang Y."/>
            <person name="Xiong G.H."/>
            <person name="Traut W."/>
            <person name="Walsh T.K."/>
            <person name="Worley K.C."/>
            <person name="Wu D."/>
            <person name="Wu W."/>
            <person name="Wu Y.Q."/>
            <person name="Zhang X."/>
            <person name="Zou Z."/>
            <person name="Zucker H."/>
            <person name="Briscoe A.D."/>
            <person name="Burmester T."/>
            <person name="Clem R.J."/>
            <person name="Feyereisen R."/>
            <person name="Grimmelikhuijzen C.J.P."/>
            <person name="Hamodrakas S.J."/>
            <person name="Hansson B.S."/>
            <person name="Huguet E."/>
            <person name="Jermiin L.S."/>
            <person name="Lan Q."/>
            <person name="Lehman H.K."/>
            <person name="Lorenzen M."/>
            <person name="Merzendorfer H."/>
            <person name="Michalopoulos I."/>
            <person name="Morton D.B."/>
            <person name="Muthukrishnan S."/>
            <person name="Oakeshott J.G."/>
            <person name="Palmer W."/>
            <person name="Park Y."/>
            <person name="Passarelli A.L."/>
            <person name="Rozas J."/>
            <person name="Schwartz L.M."/>
            <person name="Smith W."/>
            <person name="Southgate A."/>
            <person name="Vilcinskas A."/>
            <person name="Vogt R."/>
            <person name="Wang P."/>
            <person name="Werren J."/>
            <person name="Yu X.Q."/>
            <person name="Zhou J.J."/>
            <person name="Brown S.J."/>
            <person name="Scherer S.E."/>
            <person name="Richards S."/>
            <person name="Blissard G.W."/>
        </authorList>
    </citation>
    <scope>NUCLEOTIDE SEQUENCE</scope>
</reference>
<dbReference type="InterPro" id="IPR017441">
    <property type="entry name" value="Protein_kinase_ATP_BS"/>
</dbReference>
<keyword evidence="12 21" id="KW-0472">Membrane</keyword>
<keyword evidence="8 20" id="KW-0547">Nucleotide-binding</keyword>
<sequence length="1205" mass="127989">MCDHGGGQLQVPRRSRTPAPAPAAAVLVPLAAALVLLAAAVTAVTATAATPKNATAVHIAGDGDVLPVVVSAVTFEGAGSGVVAAVVCAALERAGVRARAAPPPAECARPDSAACVNATLRTLVRGAVHAALVPVGSRPPPAPLLRDAGLEEVGAAAPPSRRACFATAPPARSLLDFADEQLAALYRLSQHHLITILQQNNIDGNPQYYCVASDNNSTCSAGRSCASDDGTAGAGATILTDDEGEAALLAEVVCRWSLRAHVAVLGAHLLRAALALSATRPVLVCGRALEARDFKPLTVRPLAPPPCTQTDCPFESRRLVKLVNARALAHSPSAYRMLGRLELNESDIRELQMRASTVGAEVAAREFVAARPGWAGPPGEVRVAVMVPATTSRDAFEVRALRAAAELAERDLRDHRDRVRFKTELVDDGCAATPAFKYLTDALGTEYGALSAVAGPACGAAFADIARQSPALALPVLAYTAQAPPTGAAGRLAVLAAGDARIYADAWASLLAHFGWRRVAVLSELATRPTLDTTRLRANVIIHVELTDDAEEVNMDLITEWAERVAREQGRVVLVCAEDARVVRTALCAGARAGLVPAAGAVWLLPAALPPHWLYPAPTDRHTCSREDLERVAEGHFSVAPEWLAGWSIAAANEHRSWVERWRAICSRIPRPAGNCREPSAHAALLYDALRVWAAALRSLLEARPAALDDLHRRDIAESLVADATKSGYKGLTGVFEWAQAGEARVRADALVLQQWHNGSAGAVGSWRGGALALAGGEGEVRWATSDGRAPDDGGERCTLQPLADLLRADCRVAFVAVATAALALAVAALAGGAWHCKRRAERELRARLSELGMRPVCPKPGGLDRWEVPRERVVINRKLGTGAFGTVYGGHALLAEDRGWTAVAVKTLKAGASTEEKLDFLSEAEAMKRFEHKNVVRLLGVVTKTEPVCTVMEFMLYGDLKNYLLARRHLASGGGSGGAGDEVSAARLTAMALDVARALSYLAQLRYVHRDVAARNCLVSATRVVKLADFGMTRLVFENDYYRFSRKGMLPVRWMAPESLALGVFSPASDVWSFGVLLYEIVTFGALPFQGLSNSEVLQRVKAGHTLELPAGLKPQLEGLIKSCWQQERRARPGAAEVAAFLADSPRLLAPCVDVPLDALPLELAPRDRADARWLSWAAPASATTDTTYLSAEAAPRDTDSFLP</sequence>
<dbReference type="Gene3D" id="3.40.50.2300">
    <property type="match status" value="2"/>
</dbReference>
<dbReference type="InterPro" id="IPR028082">
    <property type="entry name" value="Peripla_BP_I"/>
</dbReference>